<protein>
    <submittedName>
        <fullName evidence="2">Uncharacterized protein</fullName>
    </submittedName>
</protein>
<dbReference type="Proteomes" id="UP000324222">
    <property type="component" value="Unassembled WGS sequence"/>
</dbReference>
<evidence type="ECO:0000313" key="3">
    <source>
        <dbReference type="Proteomes" id="UP000324222"/>
    </source>
</evidence>
<keyword evidence="1" id="KW-0812">Transmembrane</keyword>
<evidence type="ECO:0000313" key="2">
    <source>
        <dbReference type="EMBL" id="MPC47892.1"/>
    </source>
</evidence>
<gene>
    <name evidence="2" type="ORF">E2C01_041653</name>
</gene>
<evidence type="ECO:0000256" key="1">
    <source>
        <dbReference type="SAM" id="Phobius"/>
    </source>
</evidence>
<proteinExistence type="predicted"/>
<feature type="transmembrane region" description="Helical" evidence="1">
    <location>
        <begin position="12"/>
        <end position="38"/>
    </location>
</feature>
<keyword evidence="1" id="KW-0472">Membrane</keyword>
<reference evidence="2 3" key="1">
    <citation type="submission" date="2019-05" db="EMBL/GenBank/DDBJ databases">
        <title>Another draft genome of Portunus trituberculatus and its Hox gene families provides insights of decapod evolution.</title>
        <authorList>
            <person name="Jeong J.-H."/>
            <person name="Song I."/>
            <person name="Kim S."/>
            <person name="Choi T."/>
            <person name="Kim D."/>
            <person name="Ryu S."/>
            <person name="Kim W."/>
        </authorList>
    </citation>
    <scope>NUCLEOTIDE SEQUENCE [LARGE SCALE GENOMIC DNA]</scope>
    <source>
        <tissue evidence="2">Muscle</tissue>
    </source>
</reference>
<organism evidence="2 3">
    <name type="scientific">Portunus trituberculatus</name>
    <name type="common">Swimming crab</name>
    <name type="synonym">Neptunus trituberculatus</name>
    <dbReference type="NCBI Taxonomy" id="210409"/>
    <lineage>
        <taxon>Eukaryota</taxon>
        <taxon>Metazoa</taxon>
        <taxon>Ecdysozoa</taxon>
        <taxon>Arthropoda</taxon>
        <taxon>Crustacea</taxon>
        <taxon>Multicrustacea</taxon>
        <taxon>Malacostraca</taxon>
        <taxon>Eumalacostraca</taxon>
        <taxon>Eucarida</taxon>
        <taxon>Decapoda</taxon>
        <taxon>Pleocyemata</taxon>
        <taxon>Brachyura</taxon>
        <taxon>Eubrachyura</taxon>
        <taxon>Portunoidea</taxon>
        <taxon>Portunidae</taxon>
        <taxon>Portuninae</taxon>
        <taxon>Portunus</taxon>
    </lineage>
</organism>
<name>A0A5B7FN51_PORTR</name>
<dbReference type="EMBL" id="VSRR010007987">
    <property type="protein sequence ID" value="MPC47892.1"/>
    <property type="molecule type" value="Genomic_DNA"/>
</dbReference>
<comment type="caution">
    <text evidence="2">The sequence shown here is derived from an EMBL/GenBank/DDBJ whole genome shotgun (WGS) entry which is preliminary data.</text>
</comment>
<accession>A0A5B7FN51</accession>
<keyword evidence="3" id="KW-1185">Reference proteome</keyword>
<keyword evidence="1" id="KW-1133">Transmembrane helix</keyword>
<dbReference type="AlphaFoldDB" id="A0A5B7FN51"/>
<sequence length="72" mass="8318">MTRQKLHEWIICLATTITLGAPVISFLLSGGVAINFFIGEVDHHLHHHRIPLTRSPIRRILEIMLRDYVLVH</sequence>